<feature type="chain" id="PRO_5003077718" evidence="7">
    <location>
        <begin position="32"/>
        <end position="368"/>
    </location>
</feature>
<keyword evidence="2" id="KW-0378">Hydrolase</keyword>
<dbReference type="PROSITE" id="PS51173">
    <property type="entry name" value="CBM2"/>
    <property type="match status" value="1"/>
</dbReference>
<evidence type="ECO:0000313" key="10">
    <source>
        <dbReference type="Proteomes" id="UP000000849"/>
    </source>
</evidence>
<dbReference type="GO" id="GO:0004553">
    <property type="term" value="F:hydrolase activity, hydrolyzing O-glycosyl compounds"/>
    <property type="evidence" value="ECO:0007669"/>
    <property type="project" value="InterPro"/>
</dbReference>
<dbReference type="HOGENOM" id="CLU_063855_0_0_11"/>
<evidence type="ECO:0000256" key="6">
    <source>
        <dbReference type="SAM" id="MobiDB-lite"/>
    </source>
</evidence>
<feature type="region of interest" description="Disordered" evidence="6">
    <location>
        <begin position="222"/>
        <end position="278"/>
    </location>
</feature>
<dbReference type="RefSeq" id="WP_013115568.1">
    <property type="nucleotide sequence ID" value="NC_014151.1"/>
</dbReference>
<evidence type="ECO:0000256" key="2">
    <source>
        <dbReference type="ARBA" id="ARBA00022801"/>
    </source>
</evidence>
<reference evidence="9 10" key="1">
    <citation type="journal article" date="2010" name="Stand. Genomic Sci.">
        <title>Complete genome sequence of Cellulomonas flavigena type strain (134).</title>
        <authorList>
            <person name="Abt B."/>
            <person name="Foster B."/>
            <person name="Lapidus A."/>
            <person name="Clum A."/>
            <person name="Sun H."/>
            <person name="Pukall R."/>
            <person name="Lucas S."/>
            <person name="Glavina Del Rio T."/>
            <person name="Nolan M."/>
            <person name="Tice H."/>
            <person name="Cheng J.F."/>
            <person name="Pitluck S."/>
            <person name="Liolios K."/>
            <person name="Ivanova N."/>
            <person name="Mavromatis K."/>
            <person name="Ovchinnikova G."/>
            <person name="Pati A."/>
            <person name="Goodwin L."/>
            <person name="Chen A."/>
            <person name="Palaniappan K."/>
            <person name="Land M."/>
            <person name="Hauser L."/>
            <person name="Chang Y.J."/>
            <person name="Jeffries C.D."/>
            <person name="Rohde M."/>
            <person name="Goker M."/>
            <person name="Woyke T."/>
            <person name="Bristow J."/>
            <person name="Eisen J.A."/>
            <person name="Markowitz V."/>
            <person name="Hugenholtz P."/>
            <person name="Kyrpides N.C."/>
            <person name="Klenk H.P."/>
        </authorList>
    </citation>
    <scope>NUCLEOTIDE SEQUENCE [LARGE SCALE GENOMIC DNA]</scope>
    <source>
        <strain evidence="10">ATCC 482 / DSM 20109 / BCRC 11376 / JCM 18109 / NBRC 3775 / NCIMB 8073 / NRS 134</strain>
    </source>
</reference>
<dbReference type="PANTHER" id="PTHR34823">
    <property type="entry name" value="GLCNAC-BINDING PROTEIN A"/>
    <property type="match status" value="1"/>
</dbReference>
<dbReference type="KEGG" id="cfl:Cfla_0316"/>
<dbReference type="Pfam" id="PF03067">
    <property type="entry name" value="LPMO_10"/>
    <property type="match status" value="1"/>
</dbReference>
<dbReference type="Gene3D" id="2.60.40.290">
    <property type="match status" value="1"/>
</dbReference>
<dbReference type="InterPro" id="IPR001919">
    <property type="entry name" value="CBD2"/>
</dbReference>
<dbReference type="InterPro" id="IPR051024">
    <property type="entry name" value="GlcNAc_Chitin_IntDeg"/>
</dbReference>
<keyword evidence="1 7" id="KW-0732">Signal</keyword>
<keyword evidence="5" id="KW-0119">Carbohydrate metabolism</keyword>
<dbReference type="Pfam" id="PF00553">
    <property type="entry name" value="CBM_2"/>
    <property type="match status" value="1"/>
</dbReference>
<feature type="compositionally biased region" description="Pro residues" evidence="6">
    <location>
        <begin position="231"/>
        <end position="274"/>
    </location>
</feature>
<sequence length="368" mass="37751">MSRISPLRRVAAACGALAIGAATVVGSIALAAPASAHGAVSDPPSRIYGCWERWASNFTDPAMATSDPQCWDAWQSEPQAMWNWNGMFKEGAAGQHEQSIPDGKLCSADNPLYAAADDPGPWRTTPVDHDFRLTLHDPSNHGADYLKIYVTKQGYDARSEALTWADLELVKTTGRYATSSPYVTDVSVPRDRTGHHVVFTIWQASHLDQPYYQCSDVTFGGGGTPTTSPTTPAPTPTTPAPTTPAPTPTTPAPTTPAPTTPAPTTPAPTTPAPTQPADGACTAAIEVVSAWQGGYQATVTVTAGSGGLDGWTVTVPGATITQAWNGTATGSTITAAGWNGTVAAGGTAGVGFLGSGSPDGLTATCAAA</sequence>
<evidence type="ECO:0000256" key="7">
    <source>
        <dbReference type="SAM" id="SignalP"/>
    </source>
</evidence>
<dbReference type="CDD" id="cd21177">
    <property type="entry name" value="LPMO_AA10"/>
    <property type="match status" value="1"/>
</dbReference>
<dbReference type="InterPro" id="IPR012291">
    <property type="entry name" value="CBM2_carb-bd_dom_sf"/>
</dbReference>
<dbReference type="Gene3D" id="2.70.50.50">
    <property type="entry name" value="chitin-binding protein cbp21"/>
    <property type="match status" value="1"/>
</dbReference>
<dbReference type="InterPro" id="IPR004302">
    <property type="entry name" value="Cellulose/chitin-bd_N"/>
</dbReference>
<dbReference type="SUPFAM" id="SSF49384">
    <property type="entry name" value="Carbohydrate-binding domain"/>
    <property type="match status" value="1"/>
</dbReference>
<keyword evidence="4" id="KW-0326">Glycosidase</keyword>
<dbReference type="Proteomes" id="UP000000849">
    <property type="component" value="Chromosome"/>
</dbReference>
<dbReference type="SUPFAM" id="SSF81296">
    <property type="entry name" value="E set domains"/>
    <property type="match status" value="1"/>
</dbReference>
<dbReference type="GO" id="GO:0030247">
    <property type="term" value="F:polysaccharide binding"/>
    <property type="evidence" value="ECO:0007669"/>
    <property type="project" value="UniProtKB-UniRule"/>
</dbReference>
<keyword evidence="5" id="KW-0624">Polysaccharide degradation</keyword>
<feature type="signal peptide" evidence="7">
    <location>
        <begin position="1"/>
        <end position="31"/>
    </location>
</feature>
<dbReference type="GO" id="GO:0030245">
    <property type="term" value="P:cellulose catabolic process"/>
    <property type="evidence" value="ECO:0007669"/>
    <property type="project" value="UniProtKB-KW"/>
</dbReference>
<protein>
    <submittedName>
        <fullName evidence="9">Chitin-binding domain 3 protein</fullName>
    </submittedName>
</protein>
<evidence type="ECO:0000259" key="8">
    <source>
        <dbReference type="PROSITE" id="PS51173"/>
    </source>
</evidence>
<dbReference type="PROSITE" id="PS00561">
    <property type="entry name" value="CBM2_A"/>
    <property type="match status" value="1"/>
</dbReference>
<dbReference type="STRING" id="446466.Cfla_0316"/>
<dbReference type="eggNOG" id="COG3397">
    <property type="taxonomic scope" value="Bacteria"/>
</dbReference>
<evidence type="ECO:0000256" key="5">
    <source>
        <dbReference type="ARBA" id="ARBA00023326"/>
    </source>
</evidence>
<dbReference type="InterPro" id="IPR014756">
    <property type="entry name" value="Ig_E-set"/>
</dbReference>
<dbReference type="SMART" id="SM00637">
    <property type="entry name" value="CBD_II"/>
    <property type="match status" value="1"/>
</dbReference>
<evidence type="ECO:0000256" key="1">
    <source>
        <dbReference type="ARBA" id="ARBA00022729"/>
    </source>
</evidence>
<proteinExistence type="predicted"/>
<accession>D5UH31</accession>
<name>D5UH31_CELFN</name>
<evidence type="ECO:0000256" key="3">
    <source>
        <dbReference type="ARBA" id="ARBA00023001"/>
    </source>
</evidence>
<dbReference type="EMBL" id="CP001964">
    <property type="protein sequence ID" value="ADG73234.1"/>
    <property type="molecule type" value="Genomic_DNA"/>
</dbReference>
<dbReference type="InterPro" id="IPR018366">
    <property type="entry name" value="CBM2_CS"/>
</dbReference>
<keyword evidence="3" id="KW-0136">Cellulose degradation</keyword>
<dbReference type="AlphaFoldDB" id="D5UH31"/>
<dbReference type="PANTHER" id="PTHR34823:SF1">
    <property type="entry name" value="CHITIN-BINDING TYPE-4 DOMAIN-CONTAINING PROTEIN"/>
    <property type="match status" value="1"/>
</dbReference>
<keyword evidence="10" id="KW-1185">Reference proteome</keyword>
<evidence type="ECO:0000313" key="9">
    <source>
        <dbReference type="EMBL" id="ADG73234.1"/>
    </source>
</evidence>
<dbReference type="OrthoDB" id="5179374at2"/>
<dbReference type="CAZy" id="CBM2">
    <property type="family name" value="Carbohydrate-Binding Module Family 2"/>
</dbReference>
<feature type="domain" description="CBM2" evidence="8">
    <location>
        <begin position="274"/>
        <end position="368"/>
    </location>
</feature>
<organism evidence="9 10">
    <name type="scientific">Cellulomonas flavigena (strain ATCC 482 / DSM 20109 / BCRC 11376 / JCM 18109 / NBRC 3775 / NCIMB 8073 / NRS 134)</name>
    <dbReference type="NCBI Taxonomy" id="446466"/>
    <lineage>
        <taxon>Bacteria</taxon>
        <taxon>Bacillati</taxon>
        <taxon>Actinomycetota</taxon>
        <taxon>Actinomycetes</taxon>
        <taxon>Micrococcales</taxon>
        <taxon>Cellulomonadaceae</taxon>
        <taxon>Cellulomonas</taxon>
    </lineage>
</organism>
<gene>
    <name evidence="9" type="ordered locus">Cfla_0316</name>
</gene>
<evidence type="ECO:0000256" key="4">
    <source>
        <dbReference type="ARBA" id="ARBA00023295"/>
    </source>
</evidence>
<dbReference type="CAZy" id="AA10">
    <property type="family name" value="Auxiliary Activities 10"/>
</dbReference>
<dbReference type="InterPro" id="IPR008965">
    <property type="entry name" value="CBM2/CBM3_carb-bd_dom_sf"/>
</dbReference>